<dbReference type="Pfam" id="PF02163">
    <property type="entry name" value="Peptidase_M50"/>
    <property type="match status" value="2"/>
</dbReference>
<evidence type="ECO:0000256" key="4">
    <source>
        <dbReference type="ARBA" id="ARBA00022670"/>
    </source>
</evidence>
<feature type="transmembrane region" description="Helical" evidence="14">
    <location>
        <begin position="226"/>
        <end position="247"/>
    </location>
</feature>
<dbReference type="GO" id="GO:0008233">
    <property type="term" value="F:peptidase activity"/>
    <property type="evidence" value="ECO:0007669"/>
    <property type="project" value="UniProtKB-KW"/>
</dbReference>
<evidence type="ECO:0000256" key="14">
    <source>
        <dbReference type="PIRNR" id="PIRNR006404"/>
    </source>
</evidence>
<keyword evidence="5 14" id="KW-0812">Transmembrane</keyword>
<keyword evidence="11 14" id="KW-0482">Metalloprotease</keyword>
<dbReference type="RefSeq" id="WP_310306034.1">
    <property type="nucleotide sequence ID" value="NZ_BAAAPS010000005.1"/>
</dbReference>
<comment type="cofactor">
    <cofactor evidence="14">
        <name>Zn(2+)</name>
        <dbReference type="ChEBI" id="CHEBI:29105"/>
    </cofactor>
    <text evidence="14">Binds 1 zinc ion per subunit.</text>
</comment>
<gene>
    <name evidence="16" type="ORF">J2S63_003956</name>
</gene>
<proteinExistence type="inferred from homology"/>
<feature type="transmembrane region" description="Helical" evidence="14">
    <location>
        <begin position="150"/>
        <end position="172"/>
    </location>
</feature>
<dbReference type="InterPro" id="IPR008915">
    <property type="entry name" value="Peptidase_M50"/>
</dbReference>
<accession>A0ABU2C170</accession>
<feature type="transmembrane region" description="Helical" evidence="14">
    <location>
        <begin position="27"/>
        <end position="45"/>
    </location>
</feature>
<evidence type="ECO:0000256" key="12">
    <source>
        <dbReference type="ARBA" id="ARBA00023122"/>
    </source>
</evidence>
<dbReference type="PANTHER" id="PTHR39188">
    <property type="entry name" value="MEMBRANE-ASSOCIATED ZINC METALLOPROTEASE M50B"/>
    <property type="match status" value="1"/>
</dbReference>
<evidence type="ECO:0000256" key="3">
    <source>
        <dbReference type="ARBA" id="ARBA00022475"/>
    </source>
</evidence>
<dbReference type="InterPro" id="IPR046342">
    <property type="entry name" value="CBS_dom_sf"/>
</dbReference>
<evidence type="ECO:0000256" key="2">
    <source>
        <dbReference type="ARBA" id="ARBA00007931"/>
    </source>
</evidence>
<evidence type="ECO:0000313" key="16">
    <source>
        <dbReference type="EMBL" id="MDR7364403.1"/>
    </source>
</evidence>
<dbReference type="SUPFAM" id="SSF54631">
    <property type="entry name" value="CBS-domain pair"/>
    <property type="match status" value="1"/>
</dbReference>
<dbReference type="Gene3D" id="3.10.580.10">
    <property type="entry name" value="CBS-domain"/>
    <property type="match status" value="1"/>
</dbReference>
<evidence type="ECO:0000256" key="13">
    <source>
        <dbReference type="ARBA" id="ARBA00023136"/>
    </source>
</evidence>
<reference evidence="16 17" key="1">
    <citation type="submission" date="2023-07" db="EMBL/GenBank/DDBJ databases">
        <title>Sequencing the genomes of 1000 actinobacteria strains.</title>
        <authorList>
            <person name="Klenk H.-P."/>
        </authorList>
    </citation>
    <scope>NUCLEOTIDE SEQUENCE [LARGE SCALE GENOMIC DNA]</scope>
    <source>
        <strain evidence="16 17">DSM 19426</strain>
    </source>
</reference>
<dbReference type="PANTHER" id="PTHR39188:SF3">
    <property type="entry name" value="STAGE IV SPORULATION PROTEIN FB"/>
    <property type="match status" value="1"/>
</dbReference>
<feature type="domain" description="Peptidase M50" evidence="15">
    <location>
        <begin position="149"/>
        <end position="208"/>
    </location>
</feature>
<sequence>MSEGMGGPARVNDPGTIRVGSLGGVDVLVRSSWFLIAALIAYLVAPAFEQVQPGLGNLKYVAGAAFAVLLTLSLLLHELSHALMSKHFGIPVRSITLHFIGGVTAMEAEPATPRQEFAISAIGPVTSLGVGGAAYALLQVMPDQTLLSVVVGGLAWANLVVGVLNLVPGMPLDGGRVLRAVVWKVSGDPNRGLLAAGWAGRGVAVLMLGSPLLMAAFGTQPDVFDFVFAVVIGWFLWTAASGAILAAKVRARLPRLDARRLARRSVALAEDVPVADAVRRAREAQAGSIITLDHSGRPSGLVSEDAVLATPEDRRAWVPVSSVSRTLQPDLSLPADISGEQLITAMARRPASEYLLLEPDGSVFGVLVATDVDAAFSRE</sequence>
<comment type="caution">
    <text evidence="16">The sequence shown here is derived from an EMBL/GenBank/DDBJ whole genome shotgun (WGS) entry which is preliminary data.</text>
</comment>
<dbReference type="GO" id="GO:0006508">
    <property type="term" value="P:proteolysis"/>
    <property type="evidence" value="ECO:0007669"/>
    <property type="project" value="UniProtKB-KW"/>
</dbReference>
<dbReference type="InterPro" id="IPR016483">
    <property type="entry name" value="UCP006404_Pept_M50_CBS"/>
</dbReference>
<keyword evidence="12" id="KW-0129">CBS domain</keyword>
<comment type="subcellular location">
    <subcellularLocation>
        <location evidence="1 14">Cell membrane</location>
        <topology evidence="1 14">Multi-pass membrane protein</topology>
    </subcellularLocation>
</comment>
<keyword evidence="13 14" id="KW-0472">Membrane</keyword>
<evidence type="ECO:0000256" key="7">
    <source>
        <dbReference type="ARBA" id="ARBA00022737"/>
    </source>
</evidence>
<name>A0ABU2C170_9ACTN</name>
<comment type="similarity">
    <text evidence="2 14">Belongs to the peptidase M50B family.</text>
</comment>
<keyword evidence="17" id="KW-1185">Reference proteome</keyword>
<feature type="domain" description="Peptidase M50" evidence="15">
    <location>
        <begin position="65"/>
        <end position="144"/>
    </location>
</feature>
<evidence type="ECO:0000256" key="6">
    <source>
        <dbReference type="ARBA" id="ARBA00022723"/>
    </source>
</evidence>
<keyword evidence="10 14" id="KW-1133">Transmembrane helix</keyword>
<keyword evidence="4 14" id="KW-0645">Protease</keyword>
<protein>
    <recommendedName>
        <fullName evidence="14">Zinc metalloprotease</fullName>
    </recommendedName>
</protein>
<keyword evidence="9 14" id="KW-0862">Zinc</keyword>
<evidence type="ECO:0000256" key="10">
    <source>
        <dbReference type="ARBA" id="ARBA00022989"/>
    </source>
</evidence>
<dbReference type="EMBL" id="JAVDYG010000001">
    <property type="protein sequence ID" value="MDR7364403.1"/>
    <property type="molecule type" value="Genomic_DNA"/>
</dbReference>
<evidence type="ECO:0000256" key="9">
    <source>
        <dbReference type="ARBA" id="ARBA00022833"/>
    </source>
</evidence>
<dbReference type="PIRSF" id="PIRSF006404">
    <property type="entry name" value="UCP006404_Pept_M50_CBS"/>
    <property type="match status" value="1"/>
</dbReference>
<evidence type="ECO:0000256" key="5">
    <source>
        <dbReference type="ARBA" id="ARBA00022692"/>
    </source>
</evidence>
<organism evidence="16 17">
    <name type="scientific">Nocardioides marmoribigeumensis</name>
    <dbReference type="NCBI Taxonomy" id="433649"/>
    <lineage>
        <taxon>Bacteria</taxon>
        <taxon>Bacillati</taxon>
        <taxon>Actinomycetota</taxon>
        <taxon>Actinomycetes</taxon>
        <taxon>Propionibacteriales</taxon>
        <taxon>Nocardioidaceae</taxon>
        <taxon>Nocardioides</taxon>
    </lineage>
</organism>
<feature type="transmembrane region" description="Helical" evidence="14">
    <location>
        <begin position="57"/>
        <end position="76"/>
    </location>
</feature>
<evidence type="ECO:0000256" key="11">
    <source>
        <dbReference type="ARBA" id="ARBA00023049"/>
    </source>
</evidence>
<dbReference type="Proteomes" id="UP001183648">
    <property type="component" value="Unassembled WGS sequence"/>
</dbReference>
<evidence type="ECO:0000259" key="15">
    <source>
        <dbReference type="Pfam" id="PF02163"/>
    </source>
</evidence>
<evidence type="ECO:0000313" key="17">
    <source>
        <dbReference type="Proteomes" id="UP001183648"/>
    </source>
</evidence>
<keyword evidence="7" id="KW-0677">Repeat</keyword>
<evidence type="ECO:0000256" key="8">
    <source>
        <dbReference type="ARBA" id="ARBA00022801"/>
    </source>
</evidence>
<feature type="transmembrane region" description="Helical" evidence="14">
    <location>
        <begin position="117"/>
        <end position="138"/>
    </location>
</feature>
<keyword evidence="3 14" id="KW-1003">Cell membrane</keyword>
<keyword evidence="6 14" id="KW-0479">Metal-binding</keyword>
<evidence type="ECO:0000256" key="1">
    <source>
        <dbReference type="ARBA" id="ARBA00004651"/>
    </source>
</evidence>
<dbReference type="CDD" id="cd06164">
    <property type="entry name" value="S2P-M50_SpoIVFB_CBS"/>
    <property type="match status" value="1"/>
</dbReference>
<keyword evidence="8 14" id="KW-0378">Hydrolase</keyword>